<dbReference type="AlphaFoldDB" id="A0A645FMT0"/>
<organism evidence="1">
    <name type="scientific">bioreactor metagenome</name>
    <dbReference type="NCBI Taxonomy" id="1076179"/>
    <lineage>
        <taxon>unclassified sequences</taxon>
        <taxon>metagenomes</taxon>
        <taxon>ecological metagenomes</taxon>
    </lineage>
</organism>
<evidence type="ECO:0000313" key="1">
    <source>
        <dbReference type="EMBL" id="MPN14649.1"/>
    </source>
</evidence>
<gene>
    <name evidence="1" type="ORF">SDC9_161976</name>
</gene>
<name>A0A645FMT0_9ZZZZ</name>
<protein>
    <submittedName>
        <fullName evidence="1">Uncharacterized protein</fullName>
    </submittedName>
</protein>
<reference evidence="1" key="1">
    <citation type="submission" date="2019-08" db="EMBL/GenBank/DDBJ databases">
        <authorList>
            <person name="Kucharzyk K."/>
            <person name="Murdoch R.W."/>
            <person name="Higgins S."/>
            <person name="Loffler F."/>
        </authorList>
    </citation>
    <scope>NUCLEOTIDE SEQUENCE</scope>
</reference>
<accession>A0A645FMT0</accession>
<proteinExistence type="predicted"/>
<comment type="caution">
    <text evidence="1">The sequence shown here is derived from an EMBL/GenBank/DDBJ whole genome shotgun (WGS) entry which is preliminary data.</text>
</comment>
<dbReference type="EMBL" id="VSSQ01061286">
    <property type="protein sequence ID" value="MPN14649.1"/>
    <property type="molecule type" value="Genomic_DNA"/>
</dbReference>
<sequence>MLAELGALEKRLRRILVARAAALIPCLGLQRVDHILAAHEIDEAPIEVFREIHVLMLRVEANHALSGFQNVAEDELEKIAFALSAVSEDQDVGIGFVIVTLIEIHDDVGAKLVPSKIKAVGIGFTAVVKGIEICHRAGRQDSFKLRSKHIPAAGPHSLKALLLAKHQPIHIEL</sequence>